<evidence type="ECO:0000313" key="3">
    <source>
        <dbReference type="EMBL" id="TWH80167.1"/>
    </source>
</evidence>
<accession>A0A562JAK8</accession>
<dbReference type="InterPro" id="IPR015071">
    <property type="entry name" value="BOFC_N"/>
</dbReference>
<gene>
    <name evidence="3" type="ORF">IQ19_04628</name>
</gene>
<dbReference type="Pfam" id="PF08977">
    <property type="entry name" value="BOFC_N"/>
    <property type="match status" value="1"/>
</dbReference>
<proteinExistence type="predicted"/>
<comment type="caution">
    <text evidence="3">The sequence shown here is derived from an EMBL/GenBank/DDBJ whole genome shotgun (WGS) entry which is preliminary data.</text>
</comment>
<dbReference type="AlphaFoldDB" id="A0A562JAK8"/>
<feature type="domain" description="Bypass-of-forespore C N-terminal" evidence="2">
    <location>
        <begin position="54"/>
        <end position="104"/>
    </location>
</feature>
<dbReference type="Pfam" id="PF08955">
    <property type="entry name" value="BofC_C"/>
    <property type="match status" value="1"/>
</dbReference>
<sequence length="186" mass="21390">MVRTKWGLLIVVLTAAFIIIFTAGGSSIGHEKGEPVYAQEKESKDNPIEGPLQMKVILERVYLDGEVSHESIEETIWAMEDFWTKYDQWQLVDMDTDYMMFRRQMDDISPLLKANGYFGLTEDGTLTIFNGRPHKTNIIQSFFQIDLGKLESTKCEELKKGIPIMTKDRYVEVLETFKDYSTGEAN</sequence>
<feature type="domain" description="Bypass of forespore C C-terminal" evidence="1">
    <location>
        <begin position="106"/>
        <end position="178"/>
    </location>
</feature>
<name>A0A562JAK8_9BACI</name>
<organism evidence="3 4">
    <name type="scientific">Cytobacillus oceanisediminis</name>
    <dbReference type="NCBI Taxonomy" id="665099"/>
    <lineage>
        <taxon>Bacteria</taxon>
        <taxon>Bacillati</taxon>
        <taxon>Bacillota</taxon>
        <taxon>Bacilli</taxon>
        <taxon>Bacillales</taxon>
        <taxon>Bacillaceae</taxon>
        <taxon>Cytobacillus</taxon>
    </lineage>
</organism>
<protein>
    <submittedName>
        <fullName evidence="3">Forespore regulator of the sigma-K checkpoint</fullName>
    </submittedName>
</protein>
<keyword evidence="4" id="KW-1185">Reference proteome</keyword>
<evidence type="ECO:0000313" key="4">
    <source>
        <dbReference type="Proteomes" id="UP000318667"/>
    </source>
</evidence>
<dbReference type="Proteomes" id="UP000318667">
    <property type="component" value="Unassembled WGS sequence"/>
</dbReference>
<dbReference type="InterPro" id="IPR038117">
    <property type="entry name" value="BofC_C_sf"/>
</dbReference>
<dbReference type="Gene3D" id="3.30.70.1740">
    <property type="entry name" value="Bypass-of-forespore C, C-terminal domain"/>
    <property type="match status" value="1"/>
</dbReference>
<evidence type="ECO:0000259" key="2">
    <source>
        <dbReference type="Pfam" id="PF08977"/>
    </source>
</evidence>
<reference evidence="3 4" key="1">
    <citation type="journal article" date="2015" name="Stand. Genomic Sci.">
        <title>Genomic Encyclopedia of Bacterial and Archaeal Type Strains, Phase III: the genomes of soil and plant-associated and newly described type strains.</title>
        <authorList>
            <person name="Whitman W.B."/>
            <person name="Woyke T."/>
            <person name="Klenk H.P."/>
            <person name="Zhou Y."/>
            <person name="Lilburn T.G."/>
            <person name="Beck B.J."/>
            <person name="De Vos P."/>
            <person name="Vandamme P."/>
            <person name="Eisen J.A."/>
            <person name="Garrity G."/>
            <person name="Hugenholtz P."/>
            <person name="Kyrpides N.C."/>
        </authorList>
    </citation>
    <scope>NUCLEOTIDE SEQUENCE [LARGE SCALE GENOMIC DNA]</scope>
    <source>
        <strain evidence="3 4">CGMCC 1.10115</strain>
    </source>
</reference>
<dbReference type="Gene3D" id="3.10.20.420">
    <property type="entry name" value="Bypass-of-forespore C, N-terminal domain"/>
    <property type="match status" value="1"/>
</dbReference>
<evidence type="ECO:0000259" key="1">
    <source>
        <dbReference type="Pfam" id="PF08955"/>
    </source>
</evidence>
<dbReference type="InterPro" id="IPR015050">
    <property type="entry name" value="BofC_C"/>
</dbReference>
<dbReference type="InterPro" id="IPR038118">
    <property type="entry name" value="BOFC_N_sf"/>
</dbReference>
<dbReference type="EMBL" id="VLKI01000020">
    <property type="protein sequence ID" value="TWH80167.1"/>
    <property type="molecule type" value="Genomic_DNA"/>
</dbReference>